<dbReference type="EMBL" id="JAJSOW010000108">
    <property type="protein sequence ID" value="KAI9153653.1"/>
    <property type="molecule type" value="Genomic_DNA"/>
</dbReference>
<keyword evidence="2" id="KW-1185">Reference proteome</keyword>
<comment type="caution">
    <text evidence="1">The sequence shown here is derived from an EMBL/GenBank/DDBJ whole genome shotgun (WGS) entry which is preliminary data.</text>
</comment>
<accession>A0AAD5I6Y3</accession>
<protein>
    <submittedName>
        <fullName evidence="1">Uncharacterized protein</fullName>
    </submittedName>
</protein>
<organism evidence="1 2">
    <name type="scientific">Acer negundo</name>
    <name type="common">Box elder</name>
    <dbReference type="NCBI Taxonomy" id="4023"/>
    <lineage>
        <taxon>Eukaryota</taxon>
        <taxon>Viridiplantae</taxon>
        <taxon>Streptophyta</taxon>
        <taxon>Embryophyta</taxon>
        <taxon>Tracheophyta</taxon>
        <taxon>Spermatophyta</taxon>
        <taxon>Magnoliopsida</taxon>
        <taxon>eudicotyledons</taxon>
        <taxon>Gunneridae</taxon>
        <taxon>Pentapetalae</taxon>
        <taxon>rosids</taxon>
        <taxon>malvids</taxon>
        <taxon>Sapindales</taxon>
        <taxon>Sapindaceae</taxon>
        <taxon>Hippocastanoideae</taxon>
        <taxon>Acereae</taxon>
        <taxon>Acer</taxon>
    </lineage>
</organism>
<proteinExistence type="predicted"/>
<dbReference type="AlphaFoldDB" id="A0AAD5I6Y3"/>
<evidence type="ECO:0000313" key="2">
    <source>
        <dbReference type="Proteomes" id="UP001064489"/>
    </source>
</evidence>
<evidence type="ECO:0000313" key="1">
    <source>
        <dbReference type="EMBL" id="KAI9153653.1"/>
    </source>
</evidence>
<name>A0AAD5I6Y3_ACENE</name>
<reference evidence="1" key="2">
    <citation type="submission" date="2023-02" db="EMBL/GenBank/DDBJ databases">
        <authorList>
            <person name="Swenson N.G."/>
            <person name="Wegrzyn J.L."/>
            <person name="Mcevoy S.L."/>
        </authorList>
    </citation>
    <scope>NUCLEOTIDE SEQUENCE</scope>
    <source>
        <strain evidence="1">91603</strain>
        <tissue evidence="1">Leaf</tissue>
    </source>
</reference>
<sequence length="152" mass="17438">MDSEMKAKVQLSKCILEAEDVIGSQVSKFAKVNDGFHEVSGETSGDVRVKLGYNGKLVVDNIGKKDGLCLLWSNLVDVSLLSVSQYHVDIHVTSYSDLIWRLTDFYRYLEMAQCHHGWELLRWLYSLLNLPWVCARDFNEIIDKLEELRGVK</sequence>
<gene>
    <name evidence="1" type="ORF">LWI28_014516</name>
</gene>
<dbReference type="Proteomes" id="UP001064489">
    <property type="component" value="Chromosome 11"/>
</dbReference>
<reference evidence="1" key="1">
    <citation type="journal article" date="2022" name="Plant J.">
        <title>Strategies of tolerance reflected in two North American maple genomes.</title>
        <authorList>
            <person name="McEvoy S.L."/>
            <person name="Sezen U.U."/>
            <person name="Trouern-Trend A."/>
            <person name="McMahon S.M."/>
            <person name="Schaberg P.G."/>
            <person name="Yang J."/>
            <person name="Wegrzyn J.L."/>
            <person name="Swenson N.G."/>
        </authorList>
    </citation>
    <scope>NUCLEOTIDE SEQUENCE</scope>
    <source>
        <strain evidence="1">91603</strain>
    </source>
</reference>